<sequence>MKKWKKEITIHAPIEYVWPFFYGDLEKKKMIFPKVMDEVFTQQTEQLVGSIISQTYQIGSVTEQYEITIKKYVNEQHYKIFQESFLLNNRFHMTIDYELEAQNDTTTKFIYTSINKPKNPLLGIFQLFGNDEVVRRFMNRTKETIESAYKNGIQTNTNELLKE</sequence>
<name>A0A5J6SLQ4_9BACI</name>
<dbReference type="EMBL" id="CP031223">
    <property type="protein sequence ID" value="QFF98851.1"/>
    <property type="molecule type" value="Genomic_DNA"/>
</dbReference>
<protein>
    <submittedName>
        <fullName evidence="1">SRPBCC family protein</fullName>
    </submittedName>
</protein>
<dbReference type="OrthoDB" id="2360771at2"/>
<dbReference type="KEGG" id="psyo:PB01_08395"/>
<keyword evidence="2" id="KW-1185">Reference proteome</keyword>
<evidence type="ECO:0000313" key="2">
    <source>
        <dbReference type="Proteomes" id="UP000325517"/>
    </source>
</evidence>
<evidence type="ECO:0000313" key="1">
    <source>
        <dbReference type="EMBL" id="QFF98851.1"/>
    </source>
</evidence>
<dbReference type="RefSeq" id="WP_151699785.1">
    <property type="nucleotide sequence ID" value="NZ_CP031223.1"/>
</dbReference>
<reference evidence="1 2" key="1">
    <citation type="submission" date="2018-07" db="EMBL/GenBank/DDBJ databases">
        <title>Complete genome sequence of Psychrobacillus sp. PB01, isolated from iceberg, and comparative genome analysis of Psychrobacillus strains.</title>
        <authorList>
            <person name="Lee P.C."/>
        </authorList>
    </citation>
    <scope>NUCLEOTIDE SEQUENCE [LARGE SCALE GENOMIC DNA]</scope>
    <source>
        <strain evidence="1 2">PB01</strain>
    </source>
</reference>
<dbReference type="Proteomes" id="UP000325517">
    <property type="component" value="Chromosome"/>
</dbReference>
<dbReference type="SUPFAM" id="SSF55961">
    <property type="entry name" value="Bet v1-like"/>
    <property type="match status" value="1"/>
</dbReference>
<proteinExistence type="predicted"/>
<dbReference type="AlphaFoldDB" id="A0A5J6SLQ4"/>
<organism evidence="1 2">
    <name type="scientific">Psychrobacillus glaciei</name>
    <dbReference type="NCBI Taxonomy" id="2283160"/>
    <lineage>
        <taxon>Bacteria</taxon>
        <taxon>Bacillati</taxon>
        <taxon>Bacillota</taxon>
        <taxon>Bacilli</taxon>
        <taxon>Bacillales</taxon>
        <taxon>Bacillaceae</taxon>
        <taxon>Psychrobacillus</taxon>
    </lineage>
</organism>
<dbReference type="CDD" id="cd07812">
    <property type="entry name" value="SRPBCC"/>
    <property type="match status" value="1"/>
</dbReference>
<accession>A0A5J6SLQ4</accession>
<gene>
    <name evidence="1" type="ORF">PB01_08395</name>
</gene>